<protein>
    <recommendedName>
        <fullName evidence="1">DUF6891 domain-containing protein</fullName>
    </recommendedName>
</protein>
<sequence>MSDGWSDVNGRASRRRPVPRGAVFFHGQDLERGVRGEGLLLAFGAYENDEAQQEAASLAIAREVRETLARHGVRTDWNGDVDERLLIPPFAWRKRRYTQVDWE</sequence>
<feature type="domain" description="DUF6891" evidence="1">
    <location>
        <begin position="1"/>
        <end position="96"/>
    </location>
</feature>
<dbReference type="Proteomes" id="UP000288758">
    <property type="component" value="Chromosome"/>
</dbReference>
<organism evidence="2 3">
    <name type="scientific">Corallococcus coralloides</name>
    <name type="common">Myxococcus coralloides</name>
    <dbReference type="NCBI Taxonomy" id="184914"/>
    <lineage>
        <taxon>Bacteria</taxon>
        <taxon>Pseudomonadati</taxon>
        <taxon>Myxococcota</taxon>
        <taxon>Myxococcia</taxon>
        <taxon>Myxococcales</taxon>
        <taxon>Cystobacterineae</taxon>
        <taxon>Myxococcaceae</taxon>
        <taxon>Corallococcus</taxon>
    </lineage>
</organism>
<dbReference type="EMBL" id="CP034669">
    <property type="protein sequence ID" value="QAT84301.1"/>
    <property type="molecule type" value="Genomic_DNA"/>
</dbReference>
<accession>A0A410RR91</accession>
<dbReference type="Pfam" id="PF21831">
    <property type="entry name" value="DUF6891"/>
    <property type="match status" value="1"/>
</dbReference>
<name>A0A410RR91_CORCK</name>
<proteinExistence type="predicted"/>
<evidence type="ECO:0000313" key="2">
    <source>
        <dbReference type="EMBL" id="QAT84301.1"/>
    </source>
</evidence>
<dbReference type="AlphaFoldDB" id="A0A410RR91"/>
<gene>
    <name evidence="2" type="ORF">EJ065_2729</name>
</gene>
<reference evidence="2 3" key="1">
    <citation type="submission" date="2018-12" db="EMBL/GenBank/DDBJ databases">
        <title>Complete Genome Sequence of the Corallopyronin A producing Myxobacterium Corallococcus coralloides B035.</title>
        <authorList>
            <person name="Bouhired S.M."/>
            <person name="Rupp O."/>
            <person name="Blom J."/>
            <person name="Schaeberle T.F."/>
            <person name="Kehraus S."/>
            <person name="Schiefer A."/>
            <person name="Pfarr K."/>
            <person name="Goesmann A."/>
            <person name="Hoerauf A."/>
            <person name="Koenig G.M."/>
        </authorList>
    </citation>
    <scope>NUCLEOTIDE SEQUENCE [LARGE SCALE GENOMIC DNA]</scope>
    <source>
        <strain evidence="2 3">B035</strain>
    </source>
</reference>
<evidence type="ECO:0000313" key="3">
    <source>
        <dbReference type="Proteomes" id="UP000288758"/>
    </source>
</evidence>
<evidence type="ECO:0000259" key="1">
    <source>
        <dbReference type="Pfam" id="PF21831"/>
    </source>
</evidence>
<dbReference type="InterPro" id="IPR054186">
    <property type="entry name" value="DUF6891"/>
</dbReference>